<dbReference type="RefSeq" id="WP_013898222.1">
    <property type="nucleotide sequence ID" value="NC_015676.1"/>
</dbReference>
<feature type="transmembrane region" description="Helical" evidence="2">
    <location>
        <begin position="205"/>
        <end position="224"/>
    </location>
</feature>
<feature type="domain" description="PKD" evidence="3">
    <location>
        <begin position="141"/>
        <end position="189"/>
    </location>
</feature>
<keyword evidence="2" id="KW-1133">Transmembrane helix</keyword>
<organism evidence="4 5">
    <name type="scientific">Methanosalsum zhilinae (strain DSM 4017 / NBRC 107636 / OCM 62 / WeN5)</name>
    <name type="common">Methanohalophilus zhilinae</name>
    <dbReference type="NCBI Taxonomy" id="679901"/>
    <lineage>
        <taxon>Archaea</taxon>
        <taxon>Methanobacteriati</taxon>
        <taxon>Methanobacteriota</taxon>
        <taxon>Stenosarchaea group</taxon>
        <taxon>Methanomicrobia</taxon>
        <taxon>Methanosarcinales</taxon>
        <taxon>Methanosarcinaceae</taxon>
        <taxon>Methanosalsum</taxon>
    </lineage>
</organism>
<dbReference type="HOGENOM" id="CLU_076513_0_0_2"/>
<dbReference type="Pfam" id="PF13473">
    <property type="entry name" value="Cupredoxin_1"/>
    <property type="match status" value="1"/>
</dbReference>
<dbReference type="InterPro" id="IPR035986">
    <property type="entry name" value="PKD_dom_sf"/>
</dbReference>
<dbReference type="InterPro" id="IPR000601">
    <property type="entry name" value="PKD_dom"/>
</dbReference>
<dbReference type="CDD" id="cd00146">
    <property type="entry name" value="PKD"/>
    <property type="match status" value="1"/>
</dbReference>
<dbReference type="OrthoDB" id="11836at2157"/>
<dbReference type="InterPro" id="IPR026371">
    <property type="entry name" value="PGF_CTERM"/>
</dbReference>
<dbReference type="InterPro" id="IPR022409">
    <property type="entry name" value="PKD/Chitinase_dom"/>
</dbReference>
<evidence type="ECO:0000256" key="2">
    <source>
        <dbReference type="SAM" id="Phobius"/>
    </source>
</evidence>
<evidence type="ECO:0000313" key="4">
    <source>
        <dbReference type="EMBL" id="AEH60783.1"/>
    </source>
</evidence>
<dbReference type="AlphaFoldDB" id="F7XLC5"/>
<dbReference type="PANTHER" id="PTHR36507">
    <property type="entry name" value="BLL1555 PROTEIN"/>
    <property type="match status" value="1"/>
</dbReference>
<dbReference type="Gene3D" id="2.60.40.420">
    <property type="entry name" value="Cupredoxins - blue copper proteins"/>
    <property type="match status" value="1"/>
</dbReference>
<proteinExistence type="predicted"/>
<dbReference type="EMBL" id="CP002101">
    <property type="protein sequence ID" value="AEH60783.1"/>
    <property type="molecule type" value="Genomic_DNA"/>
</dbReference>
<dbReference type="PANTHER" id="PTHR36507:SF1">
    <property type="entry name" value="BLL1555 PROTEIN"/>
    <property type="match status" value="1"/>
</dbReference>
<evidence type="ECO:0000313" key="5">
    <source>
        <dbReference type="Proteomes" id="UP000006622"/>
    </source>
</evidence>
<dbReference type="Pfam" id="PF18204">
    <property type="entry name" value="PGF-CTERM"/>
    <property type="match status" value="1"/>
</dbReference>
<dbReference type="InterPro" id="IPR013783">
    <property type="entry name" value="Ig-like_fold"/>
</dbReference>
<dbReference type="InterPro" id="IPR052721">
    <property type="entry name" value="ET_Amicyanin"/>
</dbReference>
<keyword evidence="2" id="KW-0812">Transmembrane</keyword>
<dbReference type="GeneID" id="32176454"/>
<sequence length="230" mass="25172" precursor="true">MIKGNILRILVILIALSLFGMHSVASQDSEPREFEVLIQGFDYDPSEIIAHVNDTVVWTNMDTVRHTVTADEFDSGDLDQGDSFNYTFTEPGTYDYVCIYHPGMRGTVIVEAEVDYDVPPVADFTANPTSGIAPLEVSFTDNSDNAVEYHWDFGDGQTSTEVNPTHTYELPGAYTVTLTVSNEVGEDSTEEFITVGHPDDDPAPAPGFGLIFAIAGLLVIASLVKRINEK</sequence>
<dbReference type="Proteomes" id="UP000006622">
    <property type="component" value="Chromosome"/>
</dbReference>
<dbReference type="KEGG" id="mzh:Mzhil_0921"/>
<dbReference type="SUPFAM" id="SSF49503">
    <property type="entry name" value="Cupredoxins"/>
    <property type="match status" value="1"/>
</dbReference>
<gene>
    <name evidence="4" type="ordered locus">Mzhil_0921</name>
</gene>
<evidence type="ECO:0000256" key="1">
    <source>
        <dbReference type="ARBA" id="ARBA00022729"/>
    </source>
</evidence>
<dbReference type="InterPro" id="IPR035668">
    <property type="entry name" value="Amicyanin"/>
</dbReference>
<dbReference type="Pfam" id="PF18911">
    <property type="entry name" value="PKD_4"/>
    <property type="match status" value="1"/>
</dbReference>
<accession>F7XLC5</accession>
<dbReference type="FunFam" id="2.60.40.10:FF:000270">
    <property type="entry name" value="Cell surface protein"/>
    <property type="match status" value="1"/>
</dbReference>
<dbReference type="PROSITE" id="PS50093">
    <property type="entry name" value="PKD"/>
    <property type="match status" value="1"/>
</dbReference>
<protein>
    <submittedName>
        <fullName evidence="4">PKD domain containing protein</fullName>
    </submittedName>
</protein>
<keyword evidence="1" id="KW-0732">Signal</keyword>
<name>F7XLC5_METZD</name>
<dbReference type="SMART" id="SM00089">
    <property type="entry name" value="PKD"/>
    <property type="match status" value="1"/>
</dbReference>
<keyword evidence="5" id="KW-1185">Reference proteome</keyword>
<dbReference type="Gene3D" id="2.60.40.10">
    <property type="entry name" value="Immunoglobulins"/>
    <property type="match status" value="1"/>
</dbReference>
<dbReference type="CDD" id="cd13921">
    <property type="entry name" value="Amicyanin"/>
    <property type="match status" value="1"/>
</dbReference>
<dbReference type="InterPro" id="IPR008972">
    <property type="entry name" value="Cupredoxin"/>
</dbReference>
<dbReference type="SUPFAM" id="SSF49299">
    <property type="entry name" value="PKD domain"/>
    <property type="match status" value="1"/>
</dbReference>
<dbReference type="STRING" id="679901.Mzhil_0921"/>
<reference evidence="4 5" key="1">
    <citation type="submission" date="2010-07" db="EMBL/GenBank/DDBJ databases">
        <title>The complete genome of Methanosalsum zhilinae DSM 4017.</title>
        <authorList>
            <consortium name="US DOE Joint Genome Institute (JGI-PGF)"/>
            <person name="Lucas S."/>
            <person name="Copeland A."/>
            <person name="Lapidus A."/>
            <person name="Glavina del Rio T."/>
            <person name="Dalin E."/>
            <person name="Tice H."/>
            <person name="Bruce D."/>
            <person name="Goodwin L."/>
            <person name="Pitluck S."/>
            <person name="Kyrpides N."/>
            <person name="Mavromatis K."/>
            <person name="Ovchinnikova G."/>
            <person name="Daligault H."/>
            <person name="Detter J.C."/>
            <person name="Han C."/>
            <person name="Tapia R."/>
            <person name="Larimer F."/>
            <person name="Land M."/>
            <person name="Hauser L."/>
            <person name="Markowitz V."/>
            <person name="Cheng J.-F."/>
            <person name="Hugenholtz P."/>
            <person name="Woyke T."/>
            <person name="Wu D."/>
            <person name="Spring S."/>
            <person name="Schueler E."/>
            <person name="Brambilla E."/>
            <person name="Klenk H.-P."/>
            <person name="Eisen J.A."/>
        </authorList>
    </citation>
    <scope>NUCLEOTIDE SEQUENCE [LARGE SCALE GENOMIC DNA]</scope>
    <source>
        <strain evidence="5">DSM 4017 / NBRC 107636 / OCM 62 / WeN5</strain>
    </source>
</reference>
<evidence type="ECO:0000259" key="3">
    <source>
        <dbReference type="PROSITE" id="PS50093"/>
    </source>
</evidence>
<keyword evidence="2" id="KW-0472">Membrane</keyword>
<dbReference type="InterPro" id="IPR028096">
    <property type="entry name" value="EfeO_Cupredoxin"/>
</dbReference>